<reference evidence="2" key="1">
    <citation type="journal article" date="2023" name="Mol. Phylogenet. Evol.">
        <title>Genome-scale phylogeny and comparative genomics of the fungal order Sordariales.</title>
        <authorList>
            <person name="Hensen N."/>
            <person name="Bonometti L."/>
            <person name="Westerberg I."/>
            <person name="Brannstrom I.O."/>
            <person name="Guillou S."/>
            <person name="Cros-Aarteil S."/>
            <person name="Calhoun S."/>
            <person name="Haridas S."/>
            <person name="Kuo A."/>
            <person name="Mondo S."/>
            <person name="Pangilinan J."/>
            <person name="Riley R."/>
            <person name="LaButti K."/>
            <person name="Andreopoulos B."/>
            <person name="Lipzen A."/>
            <person name="Chen C."/>
            <person name="Yan M."/>
            <person name="Daum C."/>
            <person name="Ng V."/>
            <person name="Clum A."/>
            <person name="Steindorff A."/>
            <person name="Ohm R.A."/>
            <person name="Martin F."/>
            <person name="Silar P."/>
            <person name="Natvig D.O."/>
            <person name="Lalanne C."/>
            <person name="Gautier V."/>
            <person name="Ament-Velasquez S.L."/>
            <person name="Kruys A."/>
            <person name="Hutchinson M.I."/>
            <person name="Powell A.J."/>
            <person name="Barry K."/>
            <person name="Miller A.N."/>
            <person name="Grigoriev I.V."/>
            <person name="Debuchy R."/>
            <person name="Gladieux P."/>
            <person name="Hiltunen Thoren M."/>
            <person name="Johannesson H."/>
        </authorList>
    </citation>
    <scope>NUCLEOTIDE SEQUENCE</scope>
    <source>
        <strain evidence="2">PSN309</strain>
    </source>
</reference>
<feature type="chain" id="PRO_5043021816" description="Beta/gamma crystallin 'Greek key' domain-containing protein" evidence="1">
    <location>
        <begin position="21"/>
        <end position="137"/>
    </location>
</feature>
<protein>
    <recommendedName>
        <fullName evidence="4">Beta/gamma crystallin 'Greek key' domain-containing protein</fullName>
    </recommendedName>
</protein>
<gene>
    <name evidence="2" type="ORF">QBC35DRAFT_386412</name>
</gene>
<keyword evidence="3" id="KW-1185">Reference proteome</keyword>
<proteinExistence type="predicted"/>
<keyword evidence="1" id="KW-0732">Signal</keyword>
<organism evidence="2 3">
    <name type="scientific">Podospora australis</name>
    <dbReference type="NCBI Taxonomy" id="1536484"/>
    <lineage>
        <taxon>Eukaryota</taxon>
        <taxon>Fungi</taxon>
        <taxon>Dikarya</taxon>
        <taxon>Ascomycota</taxon>
        <taxon>Pezizomycotina</taxon>
        <taxon>Sordariomycetes</taxon>
        <taxon>Sordariomycetidae</taxon>
        <taxon>Sordariales</taxon>
        <taxon>Podosporaceae</taxon>
        <taxon>Podospora</taxon>
    </lineage>
</organism>
<reference evidence="2" key="2">
    <citation type="submission" date="2023-05" db="EMBL/GenBank/DDBJ databases">
        <authorList>
            <consortium name="Lawrence Berkeley National Laboratory"/>
            <person name="Steindorff A."/>
            <person name="Hensen N."/>
            <person name="Bonometti L."/>
            <person name="Westerberg I."/>
            <person name="Brannstrom I.O."/>
            <person name="Guillou S."/>
            <person name="Cros-Aarteil S."/>
            <person name="Calhoun S."/>
            <person name="Haridas S."/>
            <person name="Kuo A."/>
            <person name="Mondo S."/>
            <person name="Pangilinan J."/>
            <person name="Riley R."/>
            <person name="Labutti K."/>
            <person name="Andreopoulos B."/>
            <person name="Lipzen A."/>
            <person name="Chen C."/>
            <person name="Yanf M."/>
            <person name="Daum C."/>
            <person name="Ng V."/>
            <person name="Clum A."/>
            <person name="Ohm R."/>
            <person name="Martin F."/>
            <person name="Silar P."/>
            <person name="Natvig D."/>
            <person name="Lalanne C."/>
            <person name="Gautier V."/>
            <person name="Ament-Velasquez S.L."/>
            <person name="Kruys A."/>
            <person name="Hutchinson M.I."/>
            <person name="Powell A.J."/>
            <person name="Barry K."/>
            <person name="Miller A.N."/>
            <person name="Grigoriev I.V."/>
            <person name="Debuchy R."/>
            <person name="Gladieux P."/>
            <person name="Thoren M.H."/>
            <person name="Johannesson H."/>
        </authorList>
    </citation>
    <scope>NUCLEOTIDE SEQUENCE</scope>
    <source>
        <strain evidence="2">PSN309</strain>
    </source>
</reference>
<evidence type="ECO:0000313" key="2">
    <source>
        <dbReference type="EMBL" id="KAK4186786.1"/>
    </source>
</evidence>
<evidence type="ECO:0000313" key="3">
    <source>
        <dbReference type="Proteomes" id="UP001302126"/>
    </source>
</evidence>
<dbReference type="AlphaFoldDB" id="A0AAN7AFK9"/>
<evidence type="ECO:0000256" key="1">
    <source>
        <dbReference type="SAM" id="SignalP"/>
    </source>
</evidence>
<accession>A0AAN7AFK9</accession>
<evidence type="ECO:0008006" key="4">
    <source>
        <dbReference type="Google" id="ProtNLM"/>
    </source>
</evidence>
<feature type="signal peptide" evidence="1">
    <location>
        <begin position="1"/>
        <end position="20"/>
    </location>
</feature>
<dbReference type="Gene3D" id="2.60.20.10">
    <property type="entry name" value="Crystallins"/>
    <property type="match status" value="1"/>
</dbReference>
<dbReference type="EMBL" id="MU864415">
    <property type="protein sequence ID" value="KAK4186786.1"/>
    <property type="molecule type" value="Genomic_DNA"/>
</dbReference>
<comment type="caution">
    <text evidence="2">The sequence shown here is derived from an EMBL/GenBank/DDBJ whole genome shotgun (WGS) entry which is preliminary data.</text>
</comment>
<name>A0AAN7AFK9_9PEZI</name>
<dbReference type="Proteomes" id="UP001302126">
    <property type="component" value="Unassembled WGS sequence"/>
</dbReference>
<sequence length="137" mass="15155">MFNLKNIAILLALGVLSASAAPASDVSVAVAEAEQPAIVAKSAQEIPVYACQGSRWRGACRKLYVDVDECFNVHPDFNDNISSIKNEDTGRSRCMWFEDANCRGRYYKNQEDANLADGDGYFNDRISSISCYAWRGD</sequence>